<keyword evidence="5 17" id="KW-0813">Transport</keyword>
<dbReference type="InterPro" id="IPR039428">
    <property type="entry name" value="NUOK/Mnh_C1-like"/>
</dbReference>
<dbReference type="CTD" id="4539"/>
<keyword evidence="7 17" id="KW-0812">Transmembrane</keyword>
<dbReference type="GO" id="GO:0008137">
    <property type="term" value="F:NADH dehydrogenase (ubiquinone) activity"/>
    <property type="evidence" value="ECO:0007669"/>
    <property type="project" value="UniProtKB-EC"/>
</dbReference>
<keyword evidence="12 17" id="KW-0830">Ubiquinone</keyword>
<evidence type="ECO:0000256" key="2">
    <source>
        <dbReference type="ARBA" id="ARBA00010519"/>
    </source>
</evidence>
<keyword evidence="8 17" id="KW-1278">Translocase</keyword>
<feature type="transmembrane region" description="Helical" evidence="17">
    <location>
        <begin position="25"/>
        <end position="45"/>
    </location>
</feature>
<keyword evidence="17" id="KW-0999">Mitochondrion inner membrane</keyword>
<comment type="catalytic activity">
    <reaction evidence="16">
        <text>a ubiquinone + NADH + 5 H(+)(in) = a ubiquinol + NAD(+) + 4 H(+)(out)</text>
        <dbReference type="Rhea" id="RHEA:29091"/>
        <dbReference type="Rhea" id="RHEA-COMP:9565"/>
        <dbReference type="Rhea" id="RHEA-COMP:9566"/>
        <dbReference type="ChEBI" id="CHEBI:15378"/>
        <dbReference type="ChEBI" id="CHEBI:16389"/>
        <dbReference type="ChEBI" id="CHEBI:17976"/>
        <dbReference type="ChEBI" id="CHEBI:57540"/>
        <dbReference type="ChEBI" id="CHEBI:57945"/>
        <dbReference type="EC" id="7.1.1.2"/>
    </reaction>
    <physiologicalReaction direction="left-to-right" evidence="16">
        <dbReference type="Rhea" id="RHEA:29092"/>
    </physiologicalReaction>
</comment>
<evidence type="ECO:0000256" key="15">
    <source>
        <dbReference type="ARBA" id="ARBA00043911"/>
    </source>
</evidence>
<evidence type="ECO:0000256" key="16">
    <source>
        <dbReference type="ARBA" id="ARBA00048769"/>
    </source>
</evidence>
<proteinExistence type="inferred from homology"/>
<sequence>MTPAQLALTSTFIASMLGTTFHRKYFISALLCMESMLLSLFVGLTNTMQTTQTATTTIMPMTLLTFSACETGAGLALMIASSRTTSTNLLKMLNSLKC</sequence>
<dbReference type="GeneID" id="13435662"/>
<accession>I7GUL3</accession>
<comment type="function">
    <text evidence="15">Core subunit of the mitochondrial membrane respiratory chain NADH dehydrogenase (Complex I) which catalyzes electron transfer from NADH through the respiratory chain, using ubiquinone as an electron acceptor. Part of the enzyme membrane arm which is embedded in the lipid bilayer and involved in proton translocation.</text>
</comment>
<protein>
    <recommendedName>
        <fullName evidence="4 17">NADH-ubiquinone oxidoreductase chain 4L</fullName>
        <ecNumber evidence="3 17">7.1.1.2</ecNumber>
    </recommendedName>
</protein>
<evidence type="ECO:0000313" key="18">
    <source>
        <dbReference type="EMBL" id="BAM34428.1"/>
    </source>
</evidence>
<evidence type="ECO:0000256" key="3">
    <source>
        <dbReference type="ARBA" id="ARBA00012944"/>
    </source>
</evidence>
<evidence type="ECO:0000256" key="14">
    <source>
        <dbReference type="ARBA" id="ARBA00023136"/>
    </source>
</evidence>
<dbReference type="AlphaFoldDB" id="I7GUL3"/>
<evidence type="ECO:0000256" key="5">
    <source>
        <dbReference type="ARBA" id="ARBA00022448"/>
    </source>
</evidence>
<evidence type="ECO:0000256" key="4">
    <source>
        <dbReference type="ARBA" id="ARBA00016612"/>
    </source>
</evidence>
<dbReference type="InterPro" id="IPR001133">
    <property type="entry name" value="NADH_UbQ_OxRdtase_chain4L/K"/>
</dbReference>
<keyword evidence="6 17" id="KW-0679">Respiratory chain</keyword>
<evidence type="ECO:0000256" key="6">
    <source>
        <dbReference type="ARBA" id="ARBA00022660"/>
    </source>
</evidence>
<dbReference type="PANTHER" id="PTHR11434">
    <property type="entry name" value="NADH-UBIQUINONE OXIDOREDUCTASE SUBUNIT ND4L"/>
    <property type="match status" value="1"/>
</dbReference>
<evidence type="ECO:0000256" key="10">
    <source>
        <dbReference type="ARBA" id="ARBA00022989"/>
    </source>
</evidence>
<keyword evidence="10 17" id="KW-1133">Transmembrane helix</keyword>
<dbReference type="GO" id="GO:0042773">
    <property type="term" value="P:ATP synthesis coupled electron transport"/>
    <property type="evidence" value="ECO:0007669"/>
    <property type="project" value="UniProtKB-UniRule"/>
</dbReference>
<evidence type="ECO:0000256" key="1">
    <source>
        <dbReference type="ARBA" id="ARBA00004225"/>
    </source>
</evidence>
<dbReference type="Pfam" id="PF00420">
    <property type="entry name" value="Oxidored_q2"/>
    <property type="match status" value="1"/>
</dbReference>
<evidence type="ECO:0000256" key="8">
    <source>
        <dbReference type="ARBA" id="ARBA00022967"/>
    </source>
</evidence>
<dbReference type="PANTHER" id="PTHR11434:SF0">
    <property type="entry name" value="NADH-UBIQUINONE OXIDOREDUCTASE CHAIN 4L"/>
    <property type="match status" value="1"/>
</dbReference>
<organism evidence="18">
    <name type="scientific">Hemitheconyx caudicinctus</name>
    <name type="common">African fat-tailed gecko</name>
    <dbReference type="NCBI Taxonomy" id="96741"/>
    <lineage>
        <taxon>Eukaryota</taxon>
        <taxon>Metazoa</taxon>
        <taxon>Chordata</taxon>
        <taxon>Craniata</taxon>
        <taxon>Vertebrata</taxon>
        <taxon>Euteleostomi</taxon>
        <taxon>Lepidosauria</taxon>
        <taxon>Squamata</taxon>
        <taxon>Bifurcata</taxon>
        <taxon>Gekkota</taxon>
        <taxon>Eublepharidae</taxon>
        <taxon>Eublepharinae</taxon>
        <taxon>Hemitheconyx</taxon>
    </lineage>
</organism>
<evidence type="ECO:0000256" key="13">
    <source>
        <dbReference type="ARBA" id="ARBA00023128"/>
    </source>
</evidence>
<comment type="similarity">
    <text evidence="2 17">Belongs to the complex I subunit 4L family.</text>
</comment>
<dbReference type="GO" id="GO:0030964">
    <property type="term" value="C:NADH dehydrogenase complex"/>
    <property type="evidence" value="ECO:0007669"/>
    <property type="project" value="TreeGrafter"/>
</dbReference>
<geneLocation type="mitochondrion" evidence="18"/>
<keyword evidence="14 17" id="KW-0472">Membrane</keyword>
<dbReference type="EMBL" id="AB610502">
    <property type="protein sequence ID" value="BAM34428.1"/>
    <property type="molecule type" value="Genomic_DNA"/>
</dbReference>
<feature type="transmembrane region" description="Helical" evidence="17">
    <location>
        <begin position="57"/>
        <end position="80"/>
    </location>
</feature>
<name>I7GUL3_9SAUR</name>
<evidence type="ECO:0000256" key="17">
    <source>
        <dbReference type="RuleBase" id="RU004419"/>
    </source>
</evidence>
<dbReference type="EC" id="7.1.1.2" evidence="3 17"/>
<dbReference type="GO" id="GO:0016651">
    <property type="term" value="F:oxidoreductase activity, acting on NAD(P)H"/>
    <property type="evidence" value="ECO:0007669"/>
    <property type="project" value="InterPro"/>
</dbReference>
<keyword evidence="11 17" id="KW-0520">NAD</keyword>
<dbReference type="Gene3D" id="1.10.287.3510">
    <property type="match status" value="1"/>
</dbReference>
<evidence type="ECO:0000256" key="11">
    <source>
        <dbReference type="ARBA" id="ARBA00023027"/>
    </source>
</evidence>
<evidence type="ECO:0000256" key="12">
    <source>
        <dbReference type="ARBA" id="ARBA00023075"/>
    </source>
</evidence>
<evidence type="ECO:0000256" key="9">
    <source>
        <dbReference type="ARBA" id="ARBA00022982"/>
    </source>
</evidence>
<keyword evidence="9 17" id="KW-0249">Electron transport</keyword>
<reference evidence="18" key="1">
    <citation type="journal article" date="2012" name="Mitochondrial DNA">
        <title>Mitochondrial genomes of two African geckos of genus Hemitheconyx (Squamata: Eublepharidae).</title>
        <authorList>
            <person name="Jonniaux P."/>
            <person name="Hashiguchi Y."/>
            <person name="Kumazawa Y."/>
        </authorList>
    </citation>
    <scope>NUCLEOTIDE SEQUENCE</scope>
    <source>
        <strain evidence="18">Hcau8</strain>
    </source>
</reference>
<gene>
    <name evidence="18" type="primary">ND4L</name>
</gene>
<evidence type="ECO:0000256" key="7">
    <source>
        <dbReference type="ARBA" id="ARBA00022692"/>
    </source>
</evidence>
<dbReference type="GO" id="GO:0005743">
    <property type="term" value="C:mitochondrial inner membrane"/>
    <property type="evidence" value="ECO:0007669"/>
    <property type="project" value="UniProtKB-SubCell"/>
</dbReference>
<dbReference type="RefSeq" id="YP_006576342.1">
    <property type="nucleotide sequence ID" value="NC_018368.1"/>
</dbReference>
<comment type="subcellular location">
    <subcellularLocation>
        <location evidence="17">Mitochondrion inner membrane</location>
        <topology evidence="17">Multi-pass membrane protein</topology>
    </subcellularLocation>
    <subcellularLocation>
        <location evidence="1">Mitochondrion membrane</location>
        <topology evidence="1">Multi-pass membrane protein</topology>
    </subcellularLocation>
</comment>
<keyword evidence="13 17" id="KW-0496">Mitochondrion</keyword>